<feature type="region of interest" description="Disordered" evidence="1">
    <location>
        <begin position="38"/>
        <end position="60"/>
    </location>
</feature>
<dbReference type="EMBL" id="WPOC01000008">
    <property type="protein sequence ID" value="MVN14979.1"/>
    <property type="molecule type" value="Genomic_DNA"/>
</dbReference>
<name>A0A6N8IGE2_9ACTN</name>
<gene>
    <name evidence="2" type="ORF">GO738_06365</name>
</gene>
<evidence type="ECO:0000313" key="2">
    <source>
        <dbReference type="EMBL" id="MVN14979.1"/>
    </source>
</evidence>
<proteinExistence type="predicted"/>
<sequence>MKLLVNKSFSGVLGNAGKGQEIEVPAAVGKKMIASGYPVTEVKASGRRNAGNPEGKPDTE</sequence>
<dbReference type="Proteomes" id="UP000468327">
    <property type="component" value="Unassembled WGS sequence"/>
</dbReference>
<keyword evidence="3" id="KW-1185">Reference proteome</keyword>
<evidence type="ECO:0000313" key="3">
    <source>
        <dbReference type="Proteomes" id="UP000468327"/>
    </source>
</evidence>
<dbReference type="AlphaFoldDB" id="A0A6N8IGE2"/>
<accession>A0A6N8IGE2</accession>
<evidence type="ECO:0000256" key="1">
    <source>
        <dbReference type="SAM" id="MobiDB-lite"/>
    </source>
</evidence>
<comment type="caution">
    <text evidence="2">The sequence shown here is derived from an EMBL/GenBank/DDBJ whole genome shotgun (WGS) entry which is preliminary data.</text>
</comment>
<organism evidence="2 3">
    <name type="scientific">Gordonibacter urolithinfaciens</name>
    <dbReference type="NCBI Taxonomy" id="1335613"/>
    <lineage>
        <taxon>Bacteria</taxon>
        <taxon>Bacillati</taxon>
        <taxon>Actinomycetota</taxon>
        <taxon>Coriobacteriia</taxon>
        <taxon>Eggerthellales</taxon>
        <taxon>Eggerthellaceae</taxon>
        <taxon>Gordonibacter</taxon>
    </lineage>
</organism>
<reference evidence="2 3" key="1">
    <citation type="submission" date="2019-11" db="EMBL/GenBank/DDBJ databases">
        <title>Whole genome shotgun sequencing (WGS) data from Adlercreutzia equolifaciens ResAG-91, Eggerthella lenta MRI-F36, MRI-F37, MRI-F40, ResAG-49, ResAG-88, ResAG-121, ResAG-145, and Gordonibacter sp. ResAG-5, ResAG-26, ResAG-43, ResAG-50, ResAG-59.</title>
        <authorList>
            <person name="Stoll D.A."/>
            <person name="Danylec N."/>
            <person name="Franz C.M.A.P."/>
            <person name="Huch M."/>
        </authorList>
    </citation>
    <scope>NUCLEOTIDE SEQUENCE [LARGE SCALE GENOMIC DNA]</scope>
    <source>
        <strain evidence="2 3">ResAG-59</strain>
    </source>
</reference>
<protein>
    <submittedName>
        <fullName evidence="2">Uncharacterized protein</fullName>
    </submittedName>
</protein>
<dbReference type="RefSeq" id="WP_157005065.1">
    <property type="nucleotide sequence ID" value="NZ_DBEZYS010000012.1"/>
</dbReference>